<dbReference type="PROSITE" id="PS51704">
    <property type="entry name" value="GP_PDE"/>
    <property type="match status" value="1"/>
</dbReference>
<name>A0A9W6HAM2_9MICO</name>
<gene>
    <name evidence="3" type="ORF">GCM10017584_19810</name>
</gene>
<dbReference type="Gene3D" id="3.20.20.190">
    <property type="entry name" value="Phosphatidylinositol (PI) phosphodiesterase"/>
    <property type="match status" value="1"/>
</dbReference>
<dbReference type="InterPro" id="IPR017946">
    <property type="entry name" value="PLC-like_Pdiesterase_TIM-brl"/>
</dbReference>
<dbReference type="Proteomes" id="UP001142372">
    <property type="component" value="Unassembled WGS sequence"/>
</dbReference>
<evidence type="ECO:0000313" key="3">
    <source>
        <dbReference type="EMBL" id="GLJ76407.1"/>
    </source>
</evidence>
<feature type="signal peptide" evidence="1">
    <location>
        <begin position="1"/>
        <end position="24"/>
    </location>
</feature>
<protein>
    <recommendedName>
        <fullName evidence="2">GP-PDE domain-containing protein</fullName>
    </recommendedName>
</protein>
<organism evidence="3 4">
    <name type="scientific">Leifsonia poae</name>
    <dbReference type="NCBI Taxonomy" id="110933"/>
    <lineage>
        <taxon>Bacteria</taxon>
        <taxon>Bacillati</taxon>
        <taxon>Actinomycetota</taxon>
        <taxon>Actinomycetes</taxon>
        <taxon>Micrococcales</taxon>
        <taxon>Microbacteriaceae</taxon>
        <taxon>Leifsonia</taxon>
    </lineage>
</organism>
<evidence type="ECO:0000256" key="1">
    <source>
        <dbReference type="SAM" id="SignalP"/>
    </source>
</evidence>
<dbReference type="SUPFAM" id="SSF51695">
    <property type="entry name" value="PLC-like phosphodiesterases"/>
    <property type="match status" value="1"/>
</dbReference>
<dbReference type="GO" id="GO:0006629">
    <property type="term" value="P:lipid metabolic process"/>
    <property type="evidence" value="ECO:0007669"/>
    <property type="project" value="InterPro"/>
</dbReference>
<accession>A0A9W6HAM2</accession>
<keyword evidence="1" id="KW-0732">Signal</keyword>
<reference evidence="3" key="2">
    <citation type="submission" date="2023-01" db="EMBL/GenBank/DDBJ databases">
        <authorList>
            <person name="Sun Q."/>
            <person name="Evtushenko L."/>
        </authorList>
    </citation>
    <scope>NUCLEOTIDE SEQUENCE</scope>
    <source>
        <strain evidence="3">VKM Ac-1401</strain>
    </source>
</reference>
<sequence length="287" mass="31260">MTRRAFLIGAVGAAAAVTTAAVLAEPLVLQNTIFSGVPRGKRVSELFASDPFTVAHRGGSADWPEMSLFAYQQSAAHHVDALEISLARTADGVWFGLHDATLDRTSGTSGFVAADHTWSEVSKHTITAAETNDPAQPRRPYLRFEDLLREFGETHTIFIDPKVVPAEHFPELLKLTKRVSRPRETFVAKGYCTSGAWPAFAAEQKWRSWGYYYGAEIEVSPELLSSTQARWSSLGLDYQASSGSWSQVTALGKPVIAHIIPTRTDADRVRTLGAQGLMISGVTEVLG</sequence>
<keyword evidence="4" id="KW-1185">Reference proteome</keyword>
<evidence type="ECO:0000313" key="4">
    <source>
        <dbReference type="Proteomes" id="UP001142372"/>
    </source>
</evidence>
<dbReference type="Pfam" id="PF03009">
    <property type="entry name" value="GDPD"/>
    <property type="match status" value="1"/>
</dbReference>
<evidence type="ECO:0000259" key="2">
    <source>
        <dbReference type="PROSITE" id="PS51704"/>
    </source>
</evidence>
<dbReference type="InterPro" id="IPR030395">
    <property type="entry name" value="GP_PDE_dom"/>
</dbReference>
<feature type="domain" description="GP-PDE" evidence="2">
    <location>
        <begin position="51"/>
        <end position="287"/>
    </location>
</feature>
<reference evidence="3" key="1">
    <citation type="journal article" date="2014" name="Int. J. Syst. Evol. Microbiol.">
        <title>Complete genome sequence of Corynebacterium casei LMG S-19264T (=DSM 44701T), isolated from a smear-ripened cheese.</title>
        <authorList>
            <consortium name="US DOE Joint Genome Institute (JGI-PGF)"/>
            <person name="Walter F."/>
            <person name="Albersmeier A."/>
            <person name="Kalinowski J."/>
            <person name="Ruckert C."/>
        </authorList>
    </citation>
    <scope>NUCLEOTIDE SEQUENCE</scope>
    <source>
        <strain evidence="3">VKM Ac-1401</strain>
    </source>
</reference>
<dbReference type="PANTHER" id="PTHR46211">
    <property type="entry name" value="GLYCEROPHOSPHORYL DIESTER PHOSPHODIESTERASE"/>
    <property type="match status" value="1"/>
</dbReference>
<dbReference type="EMBL" id="BSEN01000006">
    <property type="protein sequence ID" value="GLJ76407.1"/>
    <property type="molecule type" value="Genomic_DNA"/>
</dbReference>
<dbReference type="GO" id="GO:0008081">
    <property type="term" value="F:phosphoric diester hydrolase activity"/>
    <property type="evidence" value="ECO:0007669"/>
    <property type="project" value="InterPro"/>
</dbReference>
<comment type="caution">
    <text evidence="3">The sequence shown here is derived from an EMBL/GenBank/DDBJ whole genome shotgun (WGS) entry which is preliminary data.</text>
</comment>
<dbReference type="PANTHER" id="PTHR46211:SF14">
    <property type="entry name" value="GLYCEROPHOSPHODIESTER PHOSPHODIESTERASE"/>
    <property type="match status" value="1"/>
</dbReference>
<feature type="chain" id="PRO_5040728032" description="GP-PDE domain-containing protein" evidence="1">
    <location>
        <begin position="25"/>
        <end position="287"/>
    </location>
</feature>
<dbReference type="AlphaFoldDB" id="A0A9W6HAM2"/>
<proteinExistence type="predicted"/>